<sequence>MCIPLFRKKKQPMVYDYYPQPAMGYANKYDNYGGYSKEYKKSKKYKKQRKYDHMGSAAGEAAGFFTDAWGGSGGDGGGGGSGGCDGGGGGGGAC</sequence>
<dbReference type="EMBL" id="LN649229">
    <property type="protein sequence ID" value="CEI66090.1"/>
    <property type="molecule type" value="Genomic_DNA"/>
</dbReference>
<accession>A0A2L2TWJ6</accession>
<keyword evidence="2" id="KW-1185">Reference proteome</keyword>
<dbReference type="Proteomes" id="UP000245910">
    <property type="component" value="Chromosome I"/>
</dbReference>
<dbReference type="OrthoDB" id="5093145at2759"/>
<organism evidence="1 2">
    <name type="scientific">Fusarium venenatum</name>
    <dbReference type="NCBI Taxonomy" id="56646"/>
    <lineage>
        <taxon>Eukaryota</taxon>
        <taxon>Fungi</taxon>
        <taxon>Dikarya</taxon>
        <taxon>Ascomycota</taxon>
        <taxon>Pezizomycotina</taxon>
        <taxon>Sordariomycetes</taxon>
        <taxon>Hypocreomycetidae</taxon>
        <taxon>Hypocreales</taxon>
        <taxon>Nectriaceae</taxon>
        <taxon>Fusarium</taxon>
    </lineage>
</organism>
<proteinExistence type="predicted"/>
<dbReference type="GeneID" id="90647026"/>
<dbReference type="AlphaFoldDB" id="A0A2L2TWJ6"/>
<reference evidence="2" key="1">
    <citation type="submission" date="2014-10" db="EMBL/GenBank/DDBJ databases">
        <authorList>
            <person name="King R."/>
        </authorList>
    </citation>
    <scope>NUCLEOTIDE SEQUENCE [LARGE SCALE GENOMIC DNA]</scope>
    <source>
        <strain evidence="2">A3/5</strain>
    </source>
</reference>
<dbReference type="RefSeq" id="XP_065465562.1">
    <property type="nucleotide sequence ID" value="XM_065608280.1"/>
</dbReference>
<evidence type="ECO:0000313" key="2">
    <source>
        <dbReference type="Proteomes" id="UP000245910"/>
    </source>
</evidence>
<name>A0A2L2TWJ6_9HYPO</name>
<protein>
    <submittedName>
        <fullName evidence="1">Uncharacterized protein</fullName>
    </submittedName>
</protein>
<evidence type="ECO:0000313" key="1">
    <source>
        <dbReference type="EMBL" id="CEI66090.1"/>
    </source>
</evidence>